<accession>A0A0S2I0E9</accession>
<organism evidence="1 2">
    <name type="scientific">Salinivirga cyanobacteriivorans</name>
    <dbReference type="NCBI Taxonomy" id="1307839"/>
    <lineage>
        <taxon>Bacteria</taxon>
        <taxon>Pseudomonadati</taxon>
        <taxon>Bacteroidota</taxon>
        <taxon>Bacteroidia</taxon>
        <taxon>Bacteroidales</taxon>
        <taxon>Salinivirgaceae</taxon>
        <taxon>Salinivirga</taxon>
    </lineage>
</organism>
<dbReference type="KEGG" id="blq:L21SP5_02185"/>
<dbReference type="RefSeq" id="WP_057953243.1">
    <property type="nucleotide sequence ID" value="NZ_CP013118.1"/>
</dbReference>
<dbReference type="STRING" id="1307839.L21SP5_02185"/>
<name>A0A0S2I0E9_9BACT</name>
<dbReference type="AlphaFoldDB" id="A0A0S2I0E9"/>
<sequence length="145" mass="17143">MKRLFISFFFLVNFVILFAQKDHINCVIFVDGKLPGLESLNVSVKWSDSIQVDLDYVIGEFQLSKEDKNLIESLDPNKELMMTVKYFEKSKTYMYTSKIDAGWLTYRYLIARITNLNKKKEKYYFGFSTPGPSNHFIKKEYNMLE</sequence>
<dbReference type="EMBL" id="CP013118">
    <property type="protein sequence ID" value="ALO15818.1"/>
    <property type="molecule type" value="Genomic_DNA"/>
</dbReference>
<evidence type="ECO:0000313" key="1">
    <source>
        <dbReference type="EMBL" id="ALO15818.1"/>
    </source>
</evidence>
<dbReference type="Proteomes" id="UP000064893">
    <property type="component" value="Chromosome"/>
</dbReference>
<proteinExistence type="predicted"/>
<keyword evidence="2" id="KW-1185">Reference proteome</keyword>
<evidence type="ECO:0000313" key="2">
    <source>
        <dbReference type="Proteomes" id="UP000064893"/>
    </source>
</evidence>
<gene>
    <name evidence="1" type="ORF">L21SP5_02185</name>
</gene>
<protein>
    <submittedName>
        <fullName evidence="1">Uncharacterized protein</fullName>
    </submittedName>
</protein>
<reference evidence="1 2" key="1">
    <citation type="submission" date="2015-11" db="EMBL/GenBank/DDBJ databases">
        <title>Description and complete genome sequence of a novel strain predominating in hypersaline microbial mats and representing a new family of the Bacteriodetes phylum.</title>
        <authorList>
            <person name="Spring S."/>
            <person name="Bunk B."/>
            <person name="Sproer C."/>
            <person name="Klenk H.-P."/>
        </authorList>
    </citation>
    <scope>NUCLEOTIDE SEQUENCE [LARGE SCALE GENOMIC DNA]</scope>
    <source>
        <strain evidence="1 2">L21-Spi-D4</strain>
    </source>
</reference>